<dbReference type="Pfam" id="PF07047">
    <property type="entry name" value="OPA3"/>
    <property type="match status" value="1"/>
</dbReference>
<protein>
    <submittedName>
        <fullName evidence="5">OPA3-domain-containing protein</fullName>
    </submittedName>
</protein>
<evidence type="ECO:0000256" key="1">
    <source>
        <dbReference type="ARBA" id="ARBA00007584"/>
    </source>
</evidence>
<feature type="coiled-coil region" evidence="3">
    <location>
        <begin position="142"/>
        <end position="176"/>
    </location>
</feature>
<name>A0A9Q5HVC7_SANBA</name>
<evidence type="ECO:0000256" key="4">
    <source>
        <dbReference type="SAM" id="MobiDB-lite"/>
    </source>
</evidence>
<dbReference type="AlphaFoldDB" id="A0A9Q5HVC7"/>
<evidence type="ECO:0000313" key="5">
    <source>
        <dbReference type="EMBL" id="OCB86570.1"/>
    </source>
</evidence>
<proteinExistence type="inferred from homology"/>
<dbReference type="PANTHER" id="PTHR12499:SF0">
    <property type="entry name" value="OPTIC ATROPHY 3 PROTEIN"/>
    <property type="match status" value="1"/>
</dbReference>
<comment type="similarity">
    <text evidence="1">Belongs to the OPA3 family.</text>
</comment>
<organism evidence="5 6">
    <name type="scientific">Sanghuangporus baumii</name>
    <name type="common">Phellinus baumii</name>
    <dbReference type="NCBI Taxonomy" id="108892"/>
    <lineage>
        <taxon>Eukaryota</taxon>
        <taxon>Fungi</taxon>
        <taxon>Dikarya</taxon>
        <taxon>Basidiomycota</taxon>
        <taxon>Agaricomycotina</taxon>
        <taxon>Agaricomycetes</taxon>
        <taxon>Hymenochaetales</taxon>
        <taxon>Hymenochaetaceae</taxon>
        <taxon>Sanghuangporus</taxon>
    </lineage>
</organism>
<feature type="region of interest" description="Disordered" evidence="4">
    <location>
        <begin position="219"/>
        <end position="261"/>
    </location>
</feature>
<dbReference type="PANTHER" id="PTHR12499">
    <property type="entry name" value="OPTIC ATROPHY 3 PROTEIN OPA3"/>
    <property type="match status" value="1"/>
</dbReference>
<sequence>MVDAELRRTLARTLAASNLIDQKNPKQNMRPSPTVVRVGPPIMAATSKLLNLFIRTLAKPIANTIKHQAKEHPTFRRWCVSLAQRKHRAEITLRTNLLGEKTPNIRPLSEARAIDSGANAIAEGFLFSVAAALILGESWRSSRNLAKRREVVDERIDELNERVGELRDRVGGLERRVQEEWREERERNDELTRVLNRIVNTGLRGGWAQLENTPLRFVKPNREQDPSRRALMPPPPPPPLSSSSAKDDTNPDNGLPGENLPVAATSVWNHYVHDPVSIDRERTHLSGLFKHLLQ</sequence>
<evidence type="ECO:0000256" key="2">
    <source>
        <dbReference type="ARBA" id="ARBA00023054"/>
    </source>
</evidence>
<accession>A0A9Q5HVC7</accession>
<keyword evidence="2 3" id="KW-0175">Coiled coil</keyword>
<comment type="caution">
    <text evidence="5">The sequence shown here is derived from an EMBL/GenBank/DDBJ whole genome shotgun (WGS) entry which is preliminary data.</text>
</comment>
<reference evidence="5" key="1">
    <citation type="submission" date="2016-06" db="EMBL/GenBank/DDBJ databases">
        <title>Draft Genome sequence of the fungus Inonotus baumii.</title>
        <authorList>
            <person name="Zhu H."/>
            <person name="Lin W."/>
        </authorList>
    </citation>
    <scope>NUCLEOTIDE SEQUENCE</scope>
    <source>
        <strain evidence="5">821</strain>
    </source>
</reference>
<dbReference type="GO" id="GO:0019216">
    <property type="term" value="P:regulation of lipid metabolic process"/>
    <property type="evidence" value="ECO:0007669"/>
    <property type="project" value="TreeGrafter"/>
</dbReference>
<dbReference type="GO" id="GO:0005739">
    <property type="term" value="C:mitochondrion"/>
    <property type="evidence" value="ECO:0007669"/>
    <property type="project" value="TreeGrafter"/>
</dbReference>
<evidence type="ECO:0000256" key="3">
    <source>
        <dbReference type="SAM" id="Coils"/>
    </source>
</evidence>
<evidence type="ECO:0000313" key="6">
    <source>
        <dbReference type="Proteomes" id="UP000757232"/>
    </source>
</evidence>
<keyword evidence="6" id="KW-1185">Reference proteome</keyword>
<gene>
    <name evidence="5" type="ORF">A7U60_g6466</name>
</gene>
<dbReference type="OrthoDB" id="2129069at2759"/>
<dbReference type="InterPro" id="IPR010754">
    <property type="entry name" value="OPA3-like"/>
</dbReference>
<dbReference type="EMBL" id="LNZH02000201">
    <property type="protein sequence ID" value="OCB86570.1"/>
    <property type="molecule type" value="Genomic_DNA"/>
</dbReference>
<dbReference type="Proteomes" id="UP000757232">
    <property type="component" value="Unassembled WGS sequence"/>
</dbReference>